<proteinExistence type="predicted"/>
<accession>A0A9W6RTL0</accession>
<comment type="caution">
    <text evidence="2">The sequence shown here is derived from an EMBL/GenBank/DDBJ whole genome shotgun (WGS) entry which is preliminary data.</text>
</comment>
<evidence type="ECO:0000313" key="2">
    <source>
        <dbReference type="EMBL" id="GLY81589.1"/>
    </source>
</evidence>
<sequence>MALARKPGGDGPRGGDVGPAVDGDGEAVPRQPRGHGRADAPRTTGDERTLSGHAIPPWKTSDKRSVPPCKKPVPPVTAPMEGANHDEGARW</sequence>
<evidence type="ECO:0000313" key="3">
    <source>
        <dbReference type="Proteomes" id="UP001165135"/>
    </source>
</evidence>
<dbReference type="AlphaFoldDB" id="A0A9W6RTL0"/>
<organism evidence="2 3">
    <name type="scientific">Actinoallomurus iriomotensis</name>
    <dbReference type="NCBI Taxonomy" id="478107"/>
    <lineage>
        <taxon>Bacteria</taxon>
        <taxon>Bacillati</taxon>
        <taxon>Actinomycetota</taxon>
        <taxon>Actinomycetes</taxon>
        <taxon>Streptosporangiales</taxon>
        <taxon>Thermomonosporaceae</taxon>
        <taxon>Actinoallomurus</taxon>
    </lineage>
</organism>
<dbReference type="EMBL" id="BSTJ01000020">
    <property type="protein sequence ID" value="GLY81589.1"/>
    <property type="molecule type" value="Genomic_DNA"/>
</dbReference>
<protein>
    <submittedName>
        <fullName evidence="2">Uncharacterized protein</fullName>
    </submittedName>
</protein>
<name>A0A9W6RTL0_9ACTN</name>
<feature type="region of interest" description="Disordered" evidence="1">
    <location>
        <begin position="1"/>
        <end position="91"/>
    </location>
</feature>
<gene>
    <name evidence="2" type="ORF">Airi01_098560</name>
</gene>
<evidence type="ECO:0000256" key="1">
    <source>
        <dbReference type="SAM" id="MobiDB-lite"/>
    </source>
</evidence>
<feature type="compositionally biased region" description="Basic and acidic residues" evidence="1">
    <location>
        <begin position="36"/>
        <end position="50"/>
    </location>
</feature>
<dbReference type="Proteomes" id="UP001165135">
    <property type="component" value="Unassembled WGS sequence"/>
</dbReference>
<reference evidence="2" key="1">
    <citation type="submission" date="2023-03" db="EMBL/GenBank/DDBJ databases">
        <title>Actinoallomurus iriomotensis NBRC 103681.</title>
        <authorList>
            <person name="Ichikawa N."/>
            <person name="Sato H."/>
            <person name="Tonouchi N."/>
        </authorList>
    </citation>
    <scope>NUCLEOTIDE SEQUENCE</scope>
    <source>
        <strain evidence="2">NBRC 103681</strain>
    </source>
</reference>